<dbReference type="Pfam" id="PF00270">
    <property type="entry name" value="DEAD"/>
    <property type="match status" value="1"/>
</dbReference>
<dbReference type="GO" id="GO:0005829">
    <property type="term" value="C:cytosol"/>
    <property type="evidence" value="ECO:0007669"/>
    <property type="project" value="TreeGrafter"/>
</dbReference>
<dbReference type="PANTHER" id="PTHR47959">
    <property type="entry name" value="ATP-DEPENDENT RNA HELICASE RHLE-RELATED"/>
    <property type="match status" value="1"/>
</dbReference>
<dbReference type="EC" id="3.6.4.13" evidence="1"/>
<gene>
    <name evidence="12" type="ORF">Glove_335g41</name>
</gene>
<dbReference type="AlphaFoldDB" id="A0A397HIE4"/>
<keyword evidence="6" id="KW-0694">RNA-binding</keyword>
<dbReference type="OrthoDB" id="360161at2759"/>
<evidence type="ECO:0000256" key="4">
    <source>
        <dbReference type="ARBA" id="ARBA00022806"/>
    </source>
</evidence>
<protein>
    <recommendedName>
        <fullName evidence="1">RNA helicase</fullName>
        <ecNumber evidence="1">3.6.4.13</ecNumber>
    </recommendedName>
</protein>
<dbReference type="InterPro" id="IPR027417">
    <property type="entry name" value="P-loop_NTPase"/>
</dbReference>
<keyword evidence="4 9" id="KW-0347">Helicase</keyword>
<dbReference type="GO" id="GO:0003723">
    <property type="term" value="F:RNA binding"/>
    <property type="evidence" value="ECO:0007669"/>
    <property type="project" value="UniProtKB-KW"/>
</dbReference>
<dbReference type="GO" id="GO:0016787">
    <property type="term" value="F:hydrolase activity"/>
    <property type="evidence" value="ECO:0007669"/>
    <property type="project" value="UniProtKB-KW"/>
</dbReference>
<dbReference type="InterPro" id="IPR011545">
    <property type="entry name" value="DEAD/DEAH_box_helicase_dom"/>
</dbReference>
<feature type="domain" description="Helicase ATP-binding" evidence="11">
    <location>
        <begin position="176"/>
        <end position="349"/>
    </location>
</feature>
<evidence type="ECO:0000256" key="3">
    <source>
        <dbReference type="ARBA" id="ARBA00022801"/>
    </source>
</evidence>
<dbReference type="SUPFAM" id="SSF52540">
    <property type="entry name" value="P-loop containing nucleoside triphosphate hydrolases"/>
    <property type="match status" value="1"/>
</dbReference>
<organism evidence="12 13">
    <name type="scientific">Diversispora epigaea</name>
    <dbReference type="NCBI Taxonomy" id="1348612"/>
    <lineage>
        <taxon>Eukaryota</taxon>
        <taxon>Fungi</taxon>
        <taxon>Fungi incertae sedis</taxon>
        <taxon>Mucoromycota</taxon>
        <taxon>Glomeromycotina</taxon>
        <taxon>Glomeromycetes</taxon>
        <taxon>Diversisporales</taxon>
        <taxon>Diversisporaceae</taxon>
        <taxon>Diversispora</taxon>
    </lineage>
</organism>
<dbReference type="SMART" id="SM00487">
    <property type="entry name" value="DEXDc"/>
    <property type="match status" value="1"/>
</dbReference>
<accession>A0A397HIE4</accession>
<evidence type="ECO:0000256" key="6">
    <source>
        <dbReference type="ARBA" id="ARBA00022884"/>
    </source>
</evidence>
<dbReference type="InterPro" id="IPR014001">
    <property type="entry name" value="Helicase_ATP-bd"/>
</dbReference>
<dbReference type="GO" id="GO:0005524">
    <property type="term" value="F:ATP binding"/>
    <property type="evidence" value="ECO:0007669"/>
    <property type="project" value="UniProtKB-KW"/>
</dbReference>
<evidence type="ECO:0000313" key="12">
    <source>
        <dbReference type="EMBL" id="RHZ62739.1"/>
    </source>
</evidence>
<evidence type="ECO:0000256" key="2">
    <source>
        <dbReference type="ARBA" id="ARBA00022741"/>
    </source>
</evidence>
<dbReference type="PANTHER" id="PTHR47959:SF15">
    <property type="entry name" value="RNA HELICASE"/>
    <property type="match status" value="1"/>
</dbReference>
<evidence type="ECO:0000256" key="10">
    <source>
        <dbReference type="SAM" id="MobiDB-lite"/>
    </source>
</evidence>
<dbReference type="Gene3D" id="3.40.50.300">
    <property type="entry name" value="P-loop containing nucleotide triphosphate hydrolases"/>
    <property type="match status" value="1"/>
</dbReference>
<evidence type="ECO:0000256" key="5">
    <source>
        <dbReference type="ARBA" id="ARBA00022840"/>
    </source>
</evidence>
<evidence type="ECO:0000256" key="9">
    <source>
        <dbReference type="RuleBase" id="RU000492"/>
    </source>
</evidence>
<evidence type="ECO:0000256" key="1">
    <source>
        <dbReference type="ARBA" id="ARBA00012552"/>
    </source>
</evidence>
<dbReference type="InterPro" id="IPR050079">
    <property type="entry name" value="DEAD_box_RNA_helicase"/>
</dbReference>
<dbReference type="STRING" id="1348612.A0A397HIE4"/>
<comment type="similarity">
    <text evidence="7">Belongs to the DEAD box helicase family. DDX52/ROK1 subfamily.</text>
</comment>
<keyword evidence="13" id="KW-1185">Reference proteome</keyword>
<dbReference type="EMBL" id="PQFF01000306">
    <property type="protein sequence ID" value="RHZ62739.1"/>
    <property type="molecule type" value="Genomic_DNA"/>
</dbReference>
<keyword evidence="3 9" id="KW-0378">Hydrolase</keyword>
<evidence type="ECO:0000259" key="11">
    <source>
        <dbReference type="PROSITE" id="PS51192"/>
    </source>
</evidence>
<keyword evidence="5 9" id="KW-0067">ATP-binding</keyword>
<evidence type="ECO:0000256" key="7">
    <source>
        <dbReference type="ARBA" id="ARBA00024355"/>
    </source>
</evidence>
<dbReference type="InterPro" id="IPR044764">
    <property type="entry name" value="DDX52/Rok1_DEADc"/>
</dbReference>
<evidence type="ECO:0000256" key="8">
    <source>
        <dbReference type="ARBA" id="ARBA00047984"/>
    </source>
</evidence>
<keyword evidence="2 9" id="KW-0547">Nucleotide-binding</keyword>
<reference evidence="12 13" key="1">
    <citation type="submission" date="2018-08" db="EMBL/GenBank/DDBJ databases">
        <title>Genome and evolution of the arbuscular mycorrhizal fungus Diversispora epigaea (formerly Glomus versiforme) and its bacterial endosymbionts.</title>
        <authorList>
            <person name="Sun X."/>
            <person name="Fei Z."/>
            <person name="Harrison M."/>
        </authorList>
    </citation>
    <scope>NUCLEOTIDE SEQUENCE [LARGE SCALE GENOMIC DNA]</scope>
    <source>
        <strain evidence="12 13">IT104</strain>
    </source>
</reference>
<dbReference type="GO" id="GO:0003724">
    <property type="term" value="F:RNA helicase activity"/>
    <property type="evidence" value="ECO:0007669"/>
    <property type="project" value="UniProtKB-EC"/>
</dbReference>
<feature type="region of interest" description="Disordered" evidence="10">
    <location>
        <begin position="86"/>
        <end position="111"/>
    </location>
</feature>
<evidence type="ECO:0000313" key="13">
    <source>
        <dbReference type="Proteomes" id="UP000266861"/>
    </source>
</evidence>
<dbReference type="Proteomes" id="UP000266861">
    <property type="component" value="Unassembled WGS sequence"/>
</dbReference>
<dbReference type="InterPro" id="IPR000629">
    <property type="entry name" value="RNA-helicase_DEAD-box_CS"/>
</dbReference>
<name>A0A397HIE4_9GLOM</name>
<sequence length="352" mass="40167">MDLLKVLGAGAKFDKRRFKDVVSLFEPSNKPVSMKKIENDLDMETNLIQEIDFFHNSKRAIEESLGIKESIAKVVDDNVEQVEQSKFQNNHSNDSEDNEDNEEINNDPSELQIFNSQDDIKMFRKRHKIRVYGTDIPNPFGSFKDLETQYNFQSYLIRNLESSAYKQPTPIQMQAVPIMLYGRDLMAMAPTGSGKTLAYILPILHDLKGSEKMGYRALIISPTRELAKQIHREFKKMCVGKKFKICMLTKTSAATQSQAPHLRPKFDILISTPLRLVHAIQEENIDLKNVHHLILDEADKLLELGFLEQTDVIFSACTNIKLQKSLYSATLPSGVESLADNFMKDPIRKRGS</sequence>
<dbReference type="CDD" id="cd17957">
    <property type="entry name" value="DEADc_DDX52"/>
    <property type="match status" value="1"/>
</dbReference>
<proteinExistence type="inferred from homology"/>
<dbReference type="PROSITE" id="PS51192">
    <property type="entry name" value="HELICASE_ATP_BIND_1"/>
    <property type="match status" value="1"/>
</dbReference>
<dbReference type="GO" id="GO:0030490">
    <property type="term" value="P:maturation of SSU-rRNA"/>
    <property type="evidence" value="ECO:0007669"/>
    <property type="project" value="InterPro"/>
</dbReference>
<comment type="caution">
    <text evidence="12">The sequence shown here is derived from an EMBL/GenBank/DDBJ whole genome shotgun (WGS) entry which is preliminary data.</text>
</comment>
<comment type="catalytic activity">
    <reaction evidence="8">
        <text>ATP + H2O = ADP + phosphate + H(+)</text>
        <dbReference type="Rhea" id="RHEA:13065"/>
        <dbReference type="ChEBI" id="CHEBI:15377"/>
        <dbReference type="ChEBI" id="CHEBI:15378"/>
        <dbReference type="ChEBI" id="CHEBI:30616"/>
        <dbReference type="ChEBI" id="CHEBI:43474"/>
        <dbReference type="ChEBI" id="CHEBI:456216"/>
        <dbReference type="EC" id="3.6.4.13"/>
    </reaction>
</comment>
<feature type="compositionally biased region" description="Acidic residues" evidence="10">
    <location>
        <begin position="95"/>
        <end position="105"/>
    </location>
</feature>
<dbReference type="PROSITE" id="PS00039">
    <property type="entry name" value="DEAD_ATP_HELICASE"/>
    <property type="match status" value="1"/>
</dbReference>